<feature type="non-terminal residue" evidence="3">
    <location>
        <position position="1"/>
    </location>
</feature>
<gene>
    <name evidence="3" type="ORF">LCGC14_3082340</name>
</gene>
<dbReference type="CDD" id="cd00130">
    <property type="entry name" value="PAS"/>
    <property type="match status" value="1"/>
</dbReference>
<dbReference type="InterPro" id="IPR000700">
    <property type="entry name" value="PAS-assoc_C"/>
</dbReference>
<keyword evidence="1" id="KW-0812">Transmembrane</keyword>
<keyword evidence="1" id="KW-1133">Transmembrane helix</keyword>
<proteinExistence type="predicted"/>
<dbReference type="PANTHER" id="PTHR44757">
    <property type="entry name" value="DIGUANYLATE CYCLASE DGCP"/>
    <property type="match status" value="1"/>
</dbReference>
<protein>
    <recommendedName>
        <fullName evidence="2">PAC domain-containing protein</fullName>
    </recommendedName>
</protein>
<feature type="non-terminal residue" evidence="3">
    <location>
        <position position="349"/>
    </location>
</feature>
<evidence type="ECO:0000256" key="1">
    <source>
        <dbReference type="SAM" id="Phobius"/>
    </source>
</evidence>
<dbReference type="Pfam" id="PF08448">
    <property type="entry name" value="PAS_4"/>
    <property type="match status" value="1"/>
</dbReference>
<feature type="transmembrane region" description="Helical" evidence="1">
    <location>
        <begin position="158"/>
        <end position="178"/>
    </location>
</feature>
<evidence type="ECO:0000259" key="2">
    <source>
        <dbReference type="PROSITE" id="PS50113"/>
    </source>
</evidence>
<dbReference type="SUPFAM" id="SSF55785">
    <property type="entry name" value="PYP-like sensor domain (PAS domain)"/>
    <property type="match status" value="1"/>
</dbReference>
<dbReference type="AlphaFoldDB" id="A0A0F8WCU8"/>
<dbReference type="PANTHER" id="PTHR44757:SF2">
    <property type="entry name" value="BIOFILM ARCHITECTURE MAINTENANCE PROTEIN MBAA"/>
    <property type="match status" value="1"/>
</dbReference>
<organism evidence="3">
    <name type="scientific">marine sediment metagenome</name>
    <dbReference type="NCBI Taxonomy" id="412755"/>
    <lineage>
        <taxon>unclassified sequences</taxon>
        <taxon>metagenomes</taxon>
        <taxon>ecological metagenomes</taxon>
    </lineage>
</organism>
<dbReference type="InterPro" id="IPR000014">
    <property type="entry name" value="PAS"/>
</dbReference>
<reference evidence="3" key="1">
    <citation type="journal article" date="2015" name="Nature">
        <title>Complex archaea that bridge the gap between prokaryotes and eukaryotes.</title>
        <authorList>
            <person name="Spang A."/>
            <person name="Saw J.H."/>
            <person name="Jorgensen S.L."/>
            <person name="Zaremba-Niedzwiedzka K."/>
            <person name="Martijn J."/>
            <person name="Lind A.E."/>
            <person name="van Eijk R."/>
            <person name="Schleper C."/>
            <person name="Guy L."/>
            <person name="Ettema T.J."/>
        </authorList>
    </citation>
    <scope>NUCLEOTIDE SEQUENCE</scope>
</reference>
<feature type="domain" description="PAC" evidence="2">
    <location>
        <begin position="291"/>
        <end position="345"/>
    </location>
</feature>
<dbReference type="InterPro" id="IPR052155">
    <property type="entry name" value="Biofilm_reg_signaling"/>
</dbReference>
<dbReference type="PROSITE" id="PS50113">
    <property type="entry name" value="PAC"/>
    <property type="match status" value="1"/>
</dbReference>
<evidence type="ECO:0000313" key="3">
    <source>
        <dbReference type="EMBL" id="KKK54672.1"/>
    </source>
</evidence>
<dbReference type="SMART" id="SM00091">
    <property type="entry name" value="PAS"/>
    <property type="match status" value="1"/>
</dbReference>
<dbReference type="Gene3D" id="3.30.450.20">
    <property type="entry name" value="PAS domain"/>
    <property type="match status" value="1"/>
</dbReference>
<sequence>GGRDGVAIGTGRAVKPLRYWLCMVCGYIALGEEIEHVTEHLRKASGVELSIVIHKEFLDRAKWREGMAMLGREETWDRYPSAVVVSNTLKAVPEDLGPYLGKGRHGHDVAEVEASLDGRRYCACFNELTDVAGREVGDMVVLRDVTAERSAFRKTMSAAVLVCGIVGAGLFAFFYFFLGRVDADLTRQSARLRGTNEQLKAEVRRRANTETELRGARNHLESVVDAIPDPFLVIDRKHRIVLANKVGRDLAGGVDPVAEGMRCYQLLHYRDSPCEGADDPCPLQEVVATGRPVRMTTTHHTADGEVRLVEIAASPILDANGEVIQIIEACRDVTEGKRAEERLKATVEE</sequence>
<dbReference type="NCBIfam" id="TIGR00229">
    <property type="entry name" value="sensory_box"/>
    <property type="match status" value="1"/>
</dbReference>
<dbReference type="InterPro" id="IPR013656">
    <property type="entry name" value="PAS_4"/>
</dbReference>
<dbReference type="EMBL" id="LAZR01065877">
    <property type="protein sequence ID" value="KKK54672.1"/>
    <property type="molecule type" value="Genomic_DNA"/>
</dbReference>
<accession>A0A0F8WCU8</accession>
<keyword evidence="1" id="KW-0472">Membrane</keyword>
<name>A0A0F8WCU8_9ZZZZ</name>
<dbReference type="InterPro" id="IPR035965">
    <property type="entry name" value="PAS-like_dom_sf"/>
</dbReference>
<comment type="caution">
    <text evidence="3">The sequence shown here is derived from an EMBL/GenBank/DDBJ whole genome shotgun (WGS) entry which is preliminary data.</text>
</comment>